<dbReference type="InterPro" id="IPR026741">
    <property type="entry name" value="SNO"/>
</dbReference>
<dbReference type="GO" id="GO:0031490">
    <property type="term" value="F:chromatin DNA binding"/>
    <property type="evidence" value="ECO:0007669"/>
    <property type="project" value="TreeGrafter"/>
</dbReference>
<dbReference type="SUPFAM" id="SSF52540">
    <property type="entry name" value="P-loop containing nucleoside triphosphate hydrolases"/>
    <property type="match status" value="2"/>
</dbReference>
<dbReference type="GO" id="GO:0006355">
    <property type="term" value="P:regulation of DNA-templated transcription"/>
    <property type="evidence" value="ECO:0007669"/>
    <property type="project" value="InterPro"/>
</dbReference>
<accession>A0A4P7LK82</accession>
<dbReference type="SMART" id="SM00490">
    <property type="entry name" value="HELICc"/>
    <property type="match status" value="1"/>
</dbReference>
<evidence type="ECO:0000259" key="3">
    <source>
        <dbReference type="PROSITE" id="PS51194"/>
    </source>
</evidence>
<proteinExistence type="inferred from homology"/>
<dbReference type="Gene3D" id="3.40.50.150">
    <property type="entry name" value="Vaccinia Virus protein VP39"/>
    <property type="match status" value="1"/>
</dbReference>
<evidence type="ECO:0000313" key="5">
    <source>
        <dbReference type="Proteomes" id="UP000295294"/>
    </source>
</evidence>
<feature type="domain" description="Helicase C-terminal" evidence="3">
    <location>
        <begin position="1053"/>
        <end position="1251"/>
    </location>
</feature>
<dbReference type="PANTHER" id="PTHR12706:SF30">
    <property type="entry name" value="PROTEIN STRAWBERRY NOTCH-RELATED"/>
    <property type="match status" value="1"/>
</dbReference>
<dbReference type="GO" id="GO:0042393">
    <property type="term" value="F:histone binding"/>
    <property type="evidence" value="ECO:0007669"/>
    <property type="project" value="TreeGrafter"/>
</dbReference>
<sequence>MSSSPTMRWLDLSAHNARLALYQADDRTTHLIVAGVASGSQQWQELEALGFVASASGKTLIREGADLNSRALRQIFPRAAIADMEVSRVWIKAKAQAASQKSARHDAEARKRSADSDVRLLGVNHAGHPVFEGKSGRFYRYQGSQVYEDRSYVAASATANERSARGAEWLRADDDTGLQFCADGFIQEMLGGRNMRQADLRLFAQAAFGAEKPLAASDTRLRQAQEAIEAAMQRELTRTADSATDEAFAHAVSLSDKQPVFTFRTSTSVENQQYSTPLPMSVAAQRILAPASGESVLEPTIGNASLVALFPADVAVTGVEIDPKRAEQTRFSSEVNGKPITVIEGDFIGIGQRGGKDYDRVIANPPFGGLQQSVVVEDLRCTRIDHLIAIKALQRRKADGRGVFIIAADRESLVHPGKIAGGSKAFFAWLSDHYELEDVVELNGALYRKQGSEYPVRMVTVGRRRTDAEASEALRTKDYRLGDTLPVLHTWDSLWSHAKALSDRLSQKAADASQLAGAEPVASEATDAHPVESEDVEAEALPVQAIDLTGDDGTKPDAAEETAHSPKEENEYQAPYVPASQISEPTAMTPRNLLEPVRKALARLTDEIGESVDSYVARKLDFTPEDLEIAFTAEQVDAIALAIKRSEEGRGFILGDQTGQGKGRVLAGIARYAVLNGKAVTFCTEKANLFSDFWRDLKDIGTEDLFRPMILNADEPIRNMDTNKVEIKATKAGELQRIMDAKLSVRDAGYNIMFATYSQFNREAIKSKKADWISDGVKGSVMILDESHVAAGDSNISDNIARAAEYCDAAIYSSATYAKGAKNMRAYRKVFPESVQVESLADTLAVGGEPLQEVLSAMLAEEGVFIRREHDLSKLEFRTVVASKNAADYESWADSLSAALREMAYFSGDVTRITKRMNKAIKKELEKLPEAARKGNRMGVSYQSFGSRLYNILRQFSLAIKVDDAAEAAANALREGRKPVLVVEQTFEALLKEALQQNDSPDPDSTDASMMGIGGDGTTIQRVTFRDVMRRVAAKLEYIYVRDDYGVGHYEHVLQQAETDEEREAIEEMLASMRARIDDLPDLPVSPLDTVRERIQALGYSAGEISGRSFETRVDPSDRNRMIVTVRPDERLRTIQEFNNGTRDAVAITRAGATGLSLHASEKFADQRQREMIELQIANNVAERVQFFGRVNRRGQVCDPIITTLVSPLPSEARTLAMQNAKLRKLSANTQSNRNNQAEMRDVPDILNKVGNEICKRYLMENPDIAALLDIDPEEETPSDDEAYFANKLTGRIALLPVAKQRQAYADLSRGYAETLQEMAAKGINPFQTSVYEWGARIVEKTVFRPGTESGSVFDRPTYCARVEWEEEVIPLSAEVMRAAVARSRQHLVENDGRFELKENQYAVSEAHRWALAPEKLMADVNAAFDHVQKRALRSMTEFESVQAALQASESNPIKFSQLRRDWMRENLPRVMPGRLIRFTGEEDEAREGMVMHFDPPEEKEAAHLLGQYDVKVVVPGSATAITLTLNQLFGDPMYTPLAQLAPGQNDPFPAFDEAKPGRILFSRYVLMGNMFAAAQFAAQNRFGNAGIFVDDKGERHRAVIMYGRVTREDLESQPLALSKSQAAAIVERASAEGVNVLLVGDPALEPKNGVQLVFNGKDPERFQLVAPGTKTAGGSIYTNTALTALTGDFGGNRAWMAVDVPLYKLEPVIEALTGPCGQALYVAAGKAKRLLPQHGADAAWSEEQAESAPSRPKMVA</sequence>
<dbReference type="Pfam" id="PF13872">
    <property type="entry name" value="AAA_34"/>
    <property type="match status" value="1"/>
</dbReference>
<organism evidence="4 5">
    <name type="scientific">Cupriavidus oxalaticus</name>
    <dbReference type="NCBI Taxonomy" id="96344"/>
    <lineage>
        <taxon>Bacteria</taxon>
        <taxon>Pseudomonadati</taxon>
        <taxon>Pseudomonadota</taxon>
        <taxon>Betaproteobacteria</taxon>
        <taxon>Burkholderiales</taxon>
        <taxon>Burkholderiaceae</taxon>
        <taxon>Cupriavidus</taxon>
    </lineage>
</organism>
<dbReference type="InterPro" id="IPR039187">
    <property type="entry name" value="SNO_AAA"/>
</dbReference>
<evidence type="ECO:0000313" key="4">
    <source>
        <dbReference type="EMBL" id="QBY55988.1"/>
    </source>
</evidence>
<comment type="similarity">
    <text evidence="1">Belongs to the SBNO family.</text>
</comment>
<reference evidence="4 5" key="1">
    <citation type="submission" date="2019-03" db="EMBL/GenBank/DDBJ databases">
        <title>Efficiently degradation of phenoxyalkanoic acid herbicides by Cupriavidus oxalaticus strain X32.</title>
        <authorList>
            <person name="Sheng X."/>
        </authorList>
    </citation>
    <scope>NUCLEOTIDE SEQUENCE [LARGE SCALE GENOMIC DNA]</scope>
    <source>
        <strain evidence="4 5">X32</strain>
        <plasmid evidence="4 5">unnamed2</plasmid>
    </source>
</reference>
<name>A0A4P7LK82_9BURK</name>
<dbReference type="Pfam" id="PF13871">
    <property type="entry name" value="Helicase_C_4"/>
    <property type="match status" value="1"/>
</dbReference>
<protein>
    <recommendedName>
        <fullName evidence="3">Helicase C-terminal domain-containing protein</fullName>
    </recommendedName>
</protein>
<dbReference type="CDD" id="cd02440">
    <property type="entry name" value="AdoMet_MTases"/>
    <property type="match status" value="1"/>
</dbReference>
<dbReference type="Proteomes" id="UP000295294">
    <property type="component" value="Plasmid unnamed2"/>
</dbReference>
<dbReference type="GO" id="GO:0008168">
    <property type="term" value="F:methyltransferase activity"/>
    <property type="evidence" value="ECO:0007669"/>
    <property type="project" value="InterPro"/>
</dbReference>
<gene>
    <name evidence="4" type="ORF">E0W60_33565</name>
</gene>
<dbReference type="PROSITE" id="PS51194">
    <property type="entry name" value="HELICASE_CTER"/>
    <property type="match status" value="1"/>
</dbReference>
<dbReference type="InterPro" id="IPR001650">
    <property type="entry name" value="Helicase_C-like"/>
</dbReference>
<dbReference type="PANTHER" id="PTHR12706">
    <property type="entry name" value="STRAWBERRY NOTCH-RELATED"/>
    <property type="match status" value="1"/>
</dbReference>
<dbReference type="PROSITE" id="PS00092">
    <property type="entry name" value="N6_MTASE"/>
    <property type="match status" value="1"/>
</dbReference>
<dbReference type="GO" id="GO:0032259">
    <property type="term" value="P:methylation"/>
    <property type="evidence" value="ECO:0007669"/>
    <property type="project" value="InterPro"/>
</dbReference>
<dbReference type="KEGG" id="cox:E0W60_33565"/>
<dbReference type="InterPro" id="IPR027417">
    <property type="entry name" value="P-loop_NTPase"/>
</dbReference>
<dbReference type="OrthoDB" id="9784823at2"/>
<evidence type="ECO:0000256" key="1">
    <source>
        <dbReference type="ARBA" id="ARBA00006992"/>
    </source>
</evidence>
<geneLocation type="plasmid" evidence="4">
    <name>unnamed2</name>
</geneLocation>
<dbReference type="SUPFAM" id="SSF53335">
    <property type="entry name" value="S-adenosyl-L-methionine-dependent methyltransferases"/>
    <property type="match status" value="1"/>
</dbReference>
<feature type="compositionally biased region" description="Basic and acidic residues" evidence="2">
    <location>
        <begin position="552"/>
        <end position="570"/>
    </location>
</feature>
<keyword evidence="4" id="KW-0614">Plasmid</keyword>
<feature type="region of interest" description="Disordered" evidence="2">
    <location>
        <begin position="515"/>
        <end position="574"/>
    </location>
</feature>
<dbReference type="InterPro" id="IPR002052">
    <property type="entry name" value="DNA_methylase_N6_adenine_CS"/>
</dbReference>
<dbReference type="Gene3D" id="3.40.50.300">
    <property type="entry name" value="P-loop containing nucleotide triphosphate hydrolases"/>
    <property type="match status" value="2"/>
</dbReference>
<evidence type="ECO:0000256" key="2">
    <source>
        <dbReference type="SAM" id="MobiDB-lite"/>
    </source>
</evidence>
<dbReference type="InterPro" id="IPR026937">
    <property type="entry name" value="SBNO_Helicase_C_dom"/>
</dbReference>
<dbReference type="EMBL" id="CP038637">
    <property type="protein sequence ID" value="QBY55988.1"/>
    <property type="molecule type" value="Genomic_DNA"/>
</dbReference>
<dbReference type="InterPro" id="IPR029063">
    <property type="entry name" value="SAM-dependent_MTases_sf"/>
</dbReference>